<dbReference type="PANTHER" id="PTHR35007:SF1">
    <property type="entry name" value="PILUS ASSEMBLY PROTEIN"/>
    <property type="match status" value="1"/>
</dbReference>
<feature type="transmembrane region" description="Helical" evidence="6">
    <location>
        <begin position="118"/>
        <end position="137"/>
    </location>
</feature>
<feature type="transmembrane region" description="Helical" evidence="6">
    <location>
        <begin position="6"/>
        <end position="27"/>
    </location>
</feature>
<feature type="transmembrane region" description="Helical" evidence="6">
    <location>
        <begin position="264"/>
        <end position="283"/>
    </location>
</feature>
<dbReference type="GO" id="GO:0005886">
    <property type="term" value="C:plasma membrane"/>
    <property type="evidence" value="ECO:0007669"/>
    <property type="project" value="UniProtKB-SubCell"/>
</dbReference>
<comment type="caution">
    <text evidence="8">The sequence shown here is derived from an EMBL/GenBank/DDBJ whole genome shotgun (WGS) entry which is preliminary data.</text>
</comment>
<evidence type="ECO:0000256" key="3">
    <source>
        <dbReference type="ARBA" id="ARBA00022692"/>
    </source>
</evidence>
<accession>A0A7W5H657</accession>
<keyword evidence="9" id="KW-1185">Reference proteome</keyword>
<evidence type="ECO:0000256" key="5">
    <source>
        <dbReference type="ARBA" id="ARBA00023136"/>
    </source>
</evidence>
<dbReference type="Gene3D" id="1.20.81.30">
    <property type="entry name" value="Type II secretion system (T2SS), domain F"/>
    <property type="match status" value="1"/>
</dbReference>
<evidence type="ECO:0000313" key="8">
    <source>
        <dbReference type="EMBL" id="MBB3206650.1"/>
    </source>
</evidence>
<keyword evidence="4 6" id="KW-1133">Transmembrane helix</keyword>
<keyword evidence="5 6" id="KW-0472">Membrane</keyword>
<keyword evidence="2" id="KW-1003">Cell membrane</keyword>
<evidence type="ECO:0000256" key="4">
    <source>
        <dbReference type="ARBA" id="ARBA00022989"/>
    </source>
</evidence>
<dbReference type="InterPro" id="IPR042094">
    <property type="entry name" value="T2SS_GspF_sf"/>
</dbReference>
<dbReference type="EMBL" id="JACHXU010000007">
    <property type="protein sequence ID" value="MBB3206650.1"/>
    <property type="molecule type" value="Genomic_DNA"/>
</dbReference>
<dbReference type="InterPro" id="IPR018076">
    <property type="entry name" value="T2SS_GspF_dom"/>
</dbReference>
<name>A0A7W5H657_9BACT</name>
<feature type="domain" description="Type II secretion system protein GspF" evidence="7">
    <location>
        <begin position="154"/>
        <end position="279"/>
    </location>
</feature>
<dbReference type="PANTHER" id="PTHR35007">
    <property type="entry name" value="INTEGRAL MEMBRANE PROTEIN-RELATED"/>
    <property type="match status" value="1"/>
</dbReference>
<evidence type="ECO:0000256" key="2">
    <source>
        <dbReference type="ARBA" id="ARBA00022475"/>
    </source>
</evidence>
<sequence>MSSLIIIAAVGVFVAAMVAFTASVLMPSEETTATEDRLAALATNNRGGTTEKKQSLLLVDDMDKAASLLERIMNHVPAVHKYIEQADMKITMVQFMGMCGACFLAGVVICVVSPVPVLLGPILGLVMSTLPLCVVLFKRKKRLAKFGQQIPEALELLGRSLRAGHSLQAGFGLVGEEMDAPLATEFKRCYEEQKFGIPLDESIEDMAERIPNMDIRFFATAVILQRQTGGDLSEILDKIGHLVRERLQILGTIQALTGEGRMSGAVLLALPPVLFLTMLRLNYDYIMMLFTDDLGRYALGAAIVSQIIGALVIKKIITIKV</sequence>
<keyword evidence="3 6" id="KW-0812">Transmembrane</keyword>
<protein>
    <submittedName>
        <fullName evidence="8">Tight adherence protein B</fullName>
    </submittedName>
</protein>
<reference evidence="8 9" key="1">
    <citation type="submission" date="2020-08" db="EMBL/GenBank/DDBJ databases">
        <title>Genomic Encyclopedia of Type Strains, Phase III (KMG-III): the genomes of soil and plant-associated and newly described type strains.</title>
        <authorList>
            <person name="Whitman W."/>
        </authorList>
    </citation>
    <scope>NUCLEOTIDE SEQUENCE [LARGE SCALE GENOMIC DNA]</scope>
    <source>
        <strain evidence="8 9">CECT 8075</strain>
    </source>
</reference>
<dbReference type="RefSeq" id="WP_184305107.1">
    <property type="nucleotide sequence ID" value="NZ_JACHXU010000007.1"/>
</dbReference>
<feature type="transmembrane region" description="Helical" evidence="6">
    <location>
        <begin position="295"/>
        <end position="313"/>
    </location>
</feature>
<proteinExistence type="predicted"/>
<evidence type="ECO:0000259" key="7">
    <source>
        <dbReference type="Pfam" id="PF00482"/>
    </source>
</evidence>
<feature type="transmembrane region" description="Helical" evidence="6">
    <location>
        <begin position="90"/>
        <end position="112"/>
    </location>
</feature>
<evidence type="ECO:0000256" key="1">
    <source>
        <dbReference type="ARBA" id="ARBA00004651"/>
    </source>
</evidence>
<evidence type="ECO:0000313" key="9">
    <source>
        <dbReference type="Proteomes" id="UP000536179"/>
    </source>
</evidence>
<organism evidence="8 9">
    <name type="scientific">Aporhodopirellula rubra</name>
    <dbReference type="NCBI Taxonomy" id="980271"/>
    <lineage>
        <taxon>Bacteria</taxon>
        <taxon>Pseudomonadati</taxon>
        <taxon>Planctomycetota</taxon>
        <taxon>Planctomycetia</taxon>
        <taxon>Pirellulales</taxon>
        <taxon>Pirellulaceae</taxon>
        <taxon>Aporhodopirellula</taxon>
    </lineage>
</organism>
<dbReference type="Pfam" id="PF00482">
    <property type="entry name" value="T2SSF"/>
    <property type="match status" value="1"/>
</dbReference>
<dbReference type="AlphaFoldDB" id="A0A7W5H657"/>
<comment type="subcellular location">
    <subcellularLocation>
        <location evidence="1">Cell membrane</location>
        <topology evidence="1">Multi-pass membrane protein</topology>
    </subcellularLocation>
</comment>
<evidence type="ECO:0000256" key="6">
    <source>
        <dbReference type="SAM" id="Phobius"/>
    </source>
</evidence>
<gene>
    <name evidence="8" type="ORF">FHS27_002462</name>
</gene>
<dbReference type="Proteomes" id="UP000536179">
    <property type="component" value="Unassembled WGS sequence"/>
</dbReference>